<evidence type="ECO:0000256" key="1">
    <source>
        <dbReference type="SAM" id="Phobius"/>
    </source>
</evidence>
<name>A0A6C0HUE0_9ZZZZ</name>
<feature type="transmembrane region" description="Helical" evidence="1">
    <location>
        <begin position="62"/>
        <end position="85"/>
    </location>
</feature>
<reference evidence="2" key="1">
    <citation type="journal article" date="2020" name="Nature">
        <title>Giant virus diversity and host interactions through global metagenomics.</title>
        <authorList>
            <person name="Schulz F."/>
            <person name="Roux S."/>
            <person name="Paez-Espino D."/>
            <person name="Jungbluth S."/>
            <person name="Walsh D.A."/>
            <person name="Denef V.J."/>
            <person name="McMahon K.D."/>
            <person name="Konstantinidis K.T."/>
            <person name="Eloe-Fadrosh E.A."/>
            <person name="Kyrpides N.C."/>
            <person name="Woyke T."/>
        </authorList>
    </citation>
    <scope>NUCLEOTIDE SEQUENCE</scope>
    <source>
        <strain evidence="2">GVMAG-M-3300023184-16</strain>
    </source>
</reference>
<accession>A0A6C0HUE0</accession>
<keyword evidence="1" id="KW-0812">Transmembrane</keyword>
<keyword evidence="1" id="KW-1133">Transmembrane helix</keyword>
<feature type="transmembrane region" description="Helical" evidence="1">
    <location>
        <begin position="7"/>
        <end position="26"/>
    </location>
</feature>
<dbReference type="EMBL" id="MN740015">
    <property type="protein sequence ID" value="QHT84094.1"/>
    <property type="molecule type" value="Genomic_DNA"/>
</dbReference>
<proteinExistence type="predicted"/>
<feature type="transmembrane region" description="Helical" evidence="1">
    <location>
        <begin position="164"/>
        <end position="181"/>
    </location>
</feature>
<evidence type="ECO:0000313" key="2">
    <source>
        <dbReference type="EMBL" id="QHT84094.1"/>
    </source>
</evidence>
<feature type="transmembrane region" description="Helical" evidence="1">
    <location>
        <begin position="97"/>
        <end position="116"/>
    </location>
</feature>
<organism evidence="2">
    <name type="scientific">viral metagenome</name>
    <dbReference type="NCBI Taxonomy" id="1070528"/>
    <lineage>
        <taxon>unclassified sequences</taxon>
        <taxon>metagenomes</taxon>
        <taxon>organismal metagenomes</taxon>
    </lineage>
</organism>
<keyword evidence="1" id="KW-0472">Membrane</keyword>
<feature type="transmembrane region" description="Helical" evidence="1">
    <location>
        <begin position="32"/>
        <end position="50"/>
    </location>
</feature>
<sequence length="222" mass="26624">MCFSEQMSIIAFSVGMIGSILVYSLGKIYDKIVGLFLGFVSFMQLVDFFLWRNQICNRTNYITSIIGIILNHLQPIVLGIIILCVNTELSYQDIKNIFWILLVYLCVMVPYTWQCVVKTQCTLKDSNNHMDWKWNYLDYWVLVYFVFLMTLFMLYYWFVPVYGMFFAFVTLYTFLLSAIFYNKEMGNMWCFFTIFLPILYYFFPPDYLCKKYPFVKTLICYD</sequence>
<dbReference type="AlphaFoldDB" id="A0A6C0HUE0"/>
<feature type="transmembrane region" description="Helical" evidence="1">
    <location>
        <begin position="137"/>
        <end position="158"/>
    </location>
</feature>
<feature type="transmembrane region" description="Helical" evidence="1">
    <location>
        <begin position="188"/>
        <end position="203"/>
    </location>
</feature>
<protein>
    <submittedName>
        <fullName evidence="2">Uncharacterized protein</fullName>
    </submittedName>
</protein>